<evidence type="ECO:0000259" key="8">
    <source>
        <dbReference type="PROSITE" id="PS51820"/>
    </source>
</evidence>
<dbReference type="Gene3D" id="2.60.120.560">
    <property type="entry name" value="Exo-inulinase, domain 1"/>
    <property type="match status" value="1"/>
</dbReference>
<dbReference type="Gene3D" id="1.10.760.10">
    <property type="entry name" value="Cytochrome c-like domain"/>
    <property type="match status" value="1"/>
</dbReference>
<dbReference type="InterPro" id="IPR011042">
    <property type="entry name" value="6-blade_b-propeller_TolB-like"/>
</dbReference>
<dbReference type="SUPFAM" id="SSF56988">
    <property type="entry name" value="Anthrax protective antigen"/>
    <property type="match status" value="1"/>
</dbReference>
<comment type="PTM">
    <text evidence="6">Binds 1 heme c group covalently per subunit.</text>
</comment>
<dbReference type="InterPro" id="IPR037524">
    <property type="entry name" value="PA14/GLEYA"/>
</dbReference>
<dbReference type="AlphaFoldDB" id="A0A364XVK5"/>
<evidence type="ECO:0000256" key="3">
    <source>
        <dbReference type="ARBA" id="ARBA00022723"/>
    </source>
</evidence>
<feature type="domain" description="PA14" evidence="8">
    <location>
        <begin position="374"/>
        <end position="520"/>
    </location>
</feature>
<dbReference type="Pfam" id="PF07691">
    <property type="entry name" value="PA14"/>
    <property type="match status" value="1"/>
</dbReference>
<feature type="binding site" description="covalent" evidence="6">
    <location>
        <position position="314"/>
    </location>
    <ligand>
        <name>heme c</name>
        <dbReference type="ChEBI" id="CHEBI:61717"/>
    </ligand>
</feature>
<dbReference type="Pfam" id="PF23500">
    <property type="entry name" value="DUF7133"/>
    <property type="match status" value="1"/>
</dbReference>
<dbReference type="SUPFAM" id="SSF63829">
    <property type="entry name" value="Calcium-dependent phosphotriesterase"/>
    <property type="match status" value="1"/>
</dbReference>
<dbReference type="GO" id="GO:0016787">
    <property type="term" value="F:hydrolase activity"/>
    <property type="evidence" value="ECO:0007669"/>
    <property type="project" value="UniProtKB-KW"/>
</dbReference>
<dbReference type="PROSITE" id="PS51257">
    <property type="entry name" value="PROKAR_LIPOPROTEIN"/>
    <property type="match status" value="1"/>
</dbReference>
<dbReference type="Proteomes" id="UP000251889">
    <property type="component" value="Unassembled WGS sequence"/>
</dbReference>
<keyword evidence="4" id="KW-0249">Electron transport</keyword>
<accession>A0A364XVK5</accession>
<dbReference type="Gene3D" id="3.90.182.10">
    <property type="entry name" value="Toxin - Anthrax Protective Antigen,domain 1"/>
    <property type="match status" value="1"/>
</dbReference>
<keyword evidence="1" id="KW-0813">Transport</keyword>
<evidence type="ECO:0000256" key="5">
    <source>
        <dbReference type="ARBA" id="ARBA00023004"/>
    </source>
</evidence>
<feature type="binding site" description="covalent" evidence="6">
    <location>
        <position position="265"/>
    </location>
    <ligand>
        <name>heme c</name>
        <dbReference type="ChEBI" id="CHEBI:61717"/>
    </ligand>
</feature>
<evidence type="ECO:0000313" key="9">
    <source>
        <dbReference type="EMBL" id="RAV98138.1"/>
    </source>
</evidence>
<evidence type="ECO:0000256" key="6">
    <source>
        <dbReference type="PIRSR" id="PIRSR602324-1"/>
    </source>
</evidence>
<keyword evidence="2 6" id="KW-0349">Heme</keyword>
<dbReference type="PANTHER" id="PTHR33546:SF1">
    <property type="entry name" value="LARGE, MULTIFUNCTIONAL SECRETED PROTEIN"/>
    <property type="match status" value="1"/>
</dbReference>
<dbReference type="EMBL" id="QMFY01000021">
    <property type="protein sequence ID" value="RAV98138.1"/>
    <property type="molecule type" value="Genomic_DNA"/>
</dbReference>
<sequence length="1228" mass="137329">MIRKNILQLLAVSLLTLSFISCNSRKEIKRPRDPWVFRSVLDSKPRMITVALNDNLYVAYSAQTCELYKAWKGGVIFDGAVYTTHHGPQPSSKGYAYFVQQDEDFWYLVRGENESPAKTNFKGYSIKNDKVTFHFELSDENGNTVLMDETPEYESRGDQPGLTRTFQIVNATVETKVKIKTKLSNLQQPDDYSSTGDLKVIKSNEKKDAKGTTHEVDVEVLLNAQDKTNLQVYFHPGFEEKVEEKEAQPVDVVAQGASLIETSDCKTCHNEKVKTVGPAYLDIAKKYASTEANLNTLAEKVIDGGSGNWGAVPMSAHPDLTPEDAAKMITYVLSLDGEKFETKVEGNNNITAGKSFVTVDLDEKNAFEQLDANKEYPGLATSIYTLESSGNDLYELPKQRDPIYTMVAPVLHFNQESFKNAPRSRENMLLHAKGFITVEKDDNFVFRLVSDDGSRMWLDNKMLIDNDGFHSAQPKEAEITLKKGKHPVEVIYYQGAGDLMLSLQWATHDKGAFTVIEENNFVHTKSHFKRSIPYVSMDKLVKNVPGDKRDEAGLHPSFKLEQARPSTFEPKVGGMDFLSDSSLIVCTWDSTGPVYKLEGVTRHDPEKIKVTRIASGLAEPLGVKVVNDTLYVLQKQELTRLLDTDRDGIIDEYQTVCDGWKVSANFHEFAFGLAYKDGYFYAALATAINPGGASTQPQIPDRGKVIKISKKDGSFEFIASGLRTPNGINVDVAGELFVTDNQGDWVPSSKLLHIIPGAWYGSRSVDPEGTATLKEKLPVVWLPQDDIGNSPSQPVPINVGPYKGQMLHGEVTHGGFKRVFMEKVNGDYQGVVFRFTQGLEGGVNRAVWGSDGALYAGMIGNPGNWSHAGGKWFGLQKMIWTGNPTFEMLAVRAKTNGMEIEMTEPIADGDGNAIEDYEVKQWYYKPTADYGGPKLDERKLAVKSVNVSADRKKVFLAIDGMQPNHIVYIRLKGVFKSKANLSLWATEAWYTLNQIPQHTPGFTSPQVKIAANTLTEAEVKEGWKLLFDGKTTAGWRSYKREKTGSAWVVRDGALTLNKPFNAPNNLEGGDIITVDEYENYELALEWKIEKCGNSGIIFNVVEANEYNAVWQTGPEMQILDNLCHPDARIEKHRAGDLYDLIESNFVAVNPVGEWNRIRLIANRGKYEFWLNGHRVVSFEMNTQAWNDLVSKSKFKDMPGFGKSRKGHIALQDHGNQVWFRNVKIKVIK</sequence>
<dbReference type="OrthoDB" id="9814063at2"/>
<keyword evidence="5 6" id="KW-0408">Iron</keyword>
<dbReference type="InterPro" id="IPR010496">
    <property type="entry name" value="AL/BT2_dom"/>
</dbReference>
<dbReference type="Pfam" id="PF06439">
    <property type="entry name" value="3keto-disac_hyd"/>
    <property type="match status" value="1"/>
</dbReference>
<dbReference type="GO" id="GO:0005506">
    <property type="term" value="F:iron ion binding"/>
    <property type="evidence" value="ECO:0007669"/>
    <property type="project" value="InterPro"/>
</dbReference>
<dbReference type="SUPFAM" id="SSF46626">
    <property type="entry name" value="Cytochrome c"/>
    <property type="match status" value="1"/>
</dbReference>
<keyword evidence="10" id="KW-1185">Reference proteome</keyword>
<evidence type="ECO:0000313" key="10">
    <source>
        <dbReference type="Proteomes" id="UP000251889"/>
    </source>
</evidence>
<evidence type="ECO:0000259" key="7">
    <source>
        <dbReference type="PROSITE" id="PS51007"/>
    </source>
</evidence>
<dbReference type="InterPro" id="IPR055557">
    <property type="entry name" value="DUF7133"/>
</dbReference>
<evidence type="ECO:0000256" key="1">
    <source>
        <dbReference type="ARBA" id="ARBA00022448"/>
    </source>
</evidence>
<keyword evidence="3 6" id="KW-0479">Metal-binding</keyword>
<feature type="binding site" description="covalent" evidence="6">
    <location>
        <position position="269"/>
    </location>
    <ligand>
        <name>heme c</name>
        <dbReference type="ChEBI" id="CHEBI:61717"/>
    </ligand>
</feature>
<evidence type="ECO:0000256" key="4">
    <source>
        <dbReference type="ARBA" id="ARBA00022982"/>
    </source>
</evidence>
<protein>
    <submittedName>
        <fullName evidence="9">Glycosyl hydrolase</fullName>
    </submittedName>
</protein>
<dbReference type="PRINTS" id="PR00606">
    <property type="entry name" value="CYTCHROMECID"/>
</dbReference>
<dbReference type="InterPro" id="IPR011658">
    <property type="entry name" value="PA14_dom"/>
</dbReference>
<reference evidence="9 10" key="1">
    <citation type="submission" date="2018-06" db="EMBL/GenBank/DDBJ databases">
        <title>Chryseolinea flavus sp. nov., a member of the phylum Bacteroidetes isolated from soil.</title>
        <authorList>
            <person name="Li Y."/>
            <person name="Wang J."/>
        </authorList>
    </citation>
    <scope>NUCLEOTIDE SEQUENCE [LARGE SCALE GENOMIC DNA]</scope>
    <source>
        <strain evidence="9 10">SDU1-6</strain>
    </source>
</reference>
<dbReference type="InterPro" id="IPR002324">
    <property type="entry name" value="Cyt_c_ID"/>
</dbReference>
<dbReference type="InterPro" id="IPR009056">
    <property type="entry name" value="Cyt_c-like_dom"/>
</dbReference>
<dbReference type="SMART" id="SM00758">
    <property type="entry name" value="PA14"/>
    <property type="match status" value="1"/>
</dbReference>
<dbReference type="Pfam" id="PF00034">
    <property type="entry name" value="Cytochrom_C"/>
    <property type="match status" value="1"/>
</dbReference>
<dbReference type="PROSITE" id="PS51007">
    <property type="entry name" value="CYTC"/>
    <property type="match status" value="1"/>
</dbReference>
<proteinExistence type="predicted"/>
<dbReference type="GO" id="GO:0009055">
    <property type="term" value="F:electron transfer activity"/>
    <property type="evidence" value="ECO:0007669"/>
    <property type="project" value="InterPro"/>
</dbReference>
<dbReference type="InterPro" id="IPR036909">
    <property type="entry name" value="Cyt_c-like_dom_sf"/>
</dbReference>
<dbReference type="PROSITE" id="PS51820">
    <property type="entry name" value="PA14"/>
    <property type="match status" value="1"/>
</dbReference>
<organism evidence="9 10">
    <name type="scientific">Pseudochryseolinea flava</name>
    <dbReference type="NCBI Taxonomy" id="2059302"/>
    <lineage>
        <taxon>Bacteria</taxon>
        <taxon>Pseudomonadati</taxon>
        <taxon>Bacteroidota</taxon>
        <taxon>Cytophagia</taxon>
        <taxon>Cytophagales</taxon>
        <taxon>Fulvivirgaceae</taxon>
        <taxon>Pseudochryseolinea</taxon>
    </lineage>
</organism>
<gene>
    <name evidence="9" type="ORF">DQQ10_25050</name>
</gene>
<feature type="domain" description="Cytochrome c" evidence="7">
    <location>
        <begin position="251"/>
        <end position="336"/>
    </location>
</feature>
<comment type="caution">
    <text evidence="9">The sequence shown here is derived from an EMBL/GenBank/DDBJ whole genome shotgun (WGS) entry which is preliminary data.</text>
</comment>
<dbReference type="Gene3D" id="2.120.10.30">
    <property type="entry name" value="TolB, C-terminal domain"/>
    <property type="match status" value="1"/>
</dbReference>
<keyword evidence="9" id="KW-0378">Hydrolase</keyword>
<name>A0A364XVK5_9BACT</name>
<dbReference type="RefSeq" id="WP_112749684.1">
    <property type="nucleotide sequence ID" value="NZ_QMFY01000021.1"/>
</dbReference>
<dbReference type="GO" id="GO:0020037">
    <property type="term" value="F:heme binding"/>
    <property type="evidence" value="ECO:0007669"/>
    <property type="project" value="InterPro"/>
</dbReference>
<evidence type="ECO:0000256" key="2">
    <source>
        <dbReference type="ARBA" id="ARBA00022617"/>
    </source>
</evidence>
<dbReference type="PANTHER" id="PTHR33546">
    <property type="entry name" value="LARGE, MULTIFUNCTIONAL SECRETED PROTEIN-RELATED"/>
    <property type="match status" value="1"/>
</dbReference>